<evidence type="ECO:0000256" key="8">
    <source>
        <dbReference type="SAM" id="MobiDB-lite"/>
    </source>
</evidence>
<evidence type="ECO:0000256" key="1">
    <source>
        <dbReference type="ARBA" id="ARBA00008645"/>
    </source>
</evidence>
<dbReference type="Proteomes" id="UP001642406">
    <property type="component" value="Unassembled WGS sequence"/>
</dbReference>
<protein>
    <recommendedName>
        <fullName evidence="2 7">Protein phosphatase methylesterase 1</fullName>
        <shortName evidence="7">PME-1</shortName>
        <ecNumber evidence="7">3.1.1.-</ecNumber>
    </recommendedName>
</protein>
<evidence type="ECO:0000256" key="6">
    <source>
        <dbReference type="ARBA" id="ARBA00049203"/>
    </source>
</evidence>
<evidence type="ECO:0000313" key="11">
    <source>
        <dbReference type="Proteomes" id="UP001642406"/>
    </source>
</evidence>
<reference evidence="10 11" key="1">
    <citation type="submission" date="2024-01" db="EMBL/GenBank/DDBJ databases">
        <authorList>
            <person name="Allen C."/>
            <person name="Tagirdzhanova G."/>
        </authorList>
    </citation>
    <scope>NUCLEOTIDE SEQUENCE [LARGE SCALE GENOMIC DNA]</scope>
</reference>
<dbReference type="PIRSF" id="PIRSF022950">
    <property type="entry name" value="PPase_methylesterase_euk"/>
    <property type="match status" value="1"/>
</dbReference>
<dbReference type="SUPFAM" id="SSF53474">
    <property type="entry name" value="alpha/beta-Hydrolases"/>
    <property type="match status" value="1"/>
</dbReference>
<gene>
    <name evidence="10" type="primary">PPE1</name>
    <name evidence="10" type="ORF">SBRCBS47491_005379</name>
</gene>
<feature type="compositionally biased region" description="Low complexity" evidence="8">
    <location>
        <begin position="43"/>
        <end position="60"/>
    </location>
</feature>
<dbReference type="InterPro" id="IPR016812">
    <property type="entry name" value="PPase_methylesterase_euk"/>
</dbReference>
<dbReference type="InterPro" id="IPR029058">
    <property type="entry name" value="AB_hydrolase_fold"/>
</dbReference>
<dbReference type="Gene3D" id="3.40.50.1820">
    <property type="entry name" value="alpha/beta hydrolase"/>
    <property type="match status" value="1"/>
</dbReference>
<name>A0ABP0BWA8_9PEZI</name>
<evidence type="ECO:0000256" key="2">
    <source>
        <dbReference type="ARBA" id="ARBA00020672"/>
    </source>
</evidence>
<keyword evidence="11" id="KW-1185">Reference proteome</keyword>
<dbReference type="GO" id="GO:0051723">
    <property type="term" value="F:protein methylesterase activity"/>
    <property type="evidence" value="ECO:0007669"/>
    <property type="project" value="UniProtKB-EC"/>
</dbReference>
<evidence type="ECO:0000313" key="10">
    <source>
        <dbReference type="EMBL" id="CAK7223945.1"/>
    </source>
</evidence>
<dbReference type="PANTHER" id="PTHR14189:SF0">
    <property type="entry name" value="PROTEIN PHOSPHATASE METHYLESTERASE 1"/>
    <property type="match status" value="1"/>
</dbReference>
<dbReference type="EMBL" id="CAWUHC010000046">
    <property type="protein sequence ID" value="CAK7223945.1"/>
    <property type="molecule type" value="Genomic_DNA"/>
</dbReference>
<feature type="compositionally biased region" description="Low complexity" evidence="8">
    <location>
        <begin position="329"/>
        <end position="347"/>
    </location>
</feature>
<dbReference type="InterPro" id="IPR000073">
    <property type="entry name" value="AB_hydrolase_1"/>
</dbReference>
<feature type="domain" description="AB hydrolase-1" evidence="9">
    <location>
        <begin position="126"/>
        <end position="425"/>
    </location>
</feature>
<accession>A0ABP0BWA8</accession>
<sequence length="456" mass="48204">MSELQRRWAKAKLDAAQGGASGSLLEEDEGADGLSHLNDDDSASSASSVSSTGTVVPSASQNLFVRPQGLPRRASGAGGNGSGGRTLEPIPWTTFFERELFLGAGDDSGIVYHAYLTSPVGNGPLFVMHHGAGSSGLSFAVVGAEIRKRLPSAGILSLDARDHGLTKVPTSKEDPTEQSPADLSLDTLSSDLLAVIKLAQAQMRWSELPPLILVGHSLGGAVVTDLAFSGRLNTPGTISSPLLGFAVLDVVEGSAMDALQSMQTYLGTRPSGFATLQAGIEWHIRSRTIRNGTSARTSVPALLVDDDKNKKASNNGDETSKDGDTGSTSISESAPDSVSSPSSAATRRPWRWRTDLGGTQPFWEGWFVGLSKKFLGARGGKLLLLAGTDRLDTELTIGQMQGKYALQVFPEAGHFIHEDLPEKTALTLVDFYNRNNRSALVLPPKVSELLAQGKKV</sequence>
<comment type="similarity">
    <text evidence="1 7">Belongs to the AB hydrolase superfamily.</text>
</comment>
<feature type="region of interest" description="Disordered" evidence="8">
    <location>
        <begin position="1"/>
        <end position="87"/>
    </location>
</feature>
<comment type="function">
    <text evidence="5">Demethylates proteins that have been reversibly carboxymethylated. Demethylates the phosphatase PP2A catalytic subunit.</text>
</comment>
<keyword evidence="3 7" id="KW-0719">Serine esterase</keyword>
<keyword evidence="4 7" id="KW-0378">Hydrolase</keyword>
<feature type="region of interest" description="Disordered" evidence="8">
    <location>
        <begin position="300"/>
        <end position="350"/>
    </location>
</feature>
<evidence type="ECO:0000256" key="7">
    <source>
        <dbReference type="PIRNR" id="PIRNR022950"/>
    </source>
</evidence>
<dbReference type="Pfam" id="PF12697">
    <property type="entry name" value="Abhydrolase_6"/>
    <property type="match status" value="1"/>
</dbReference>
<evidence type="ECO:0000256" key="3">
    <source>
        <dbReference type="ARBA" id="ARBA00022487"/>
    </source>
</evidence>
<proteinExistence type="inferred from homology"/>
<comment type="catalytic activity">
    <reaction evidence="6">
        <text>[phosphatase 2A protein]-C-terminal L-leucine methyl ester + H2O = [phosphatase 2A protein]-C-terminal L-leucine + methanol + H(+)</text>
        <dbReference type="Rhea" id="RHEA:48548"/>
        <dbReference type="Rhea" id="RHEA-COMP:12134"/>
        <dbReference type="Rhea" id="RHEA-COMP:12135"/>
        <dbReference type="ChEBI" id="CHEBI:15377"/>
        <dbReference type="ChEBI" id="CHEBI:15378"/>
        <dbReference type="ChEBI" id="CHEBI:17790"/>
        <dbReference type="ChEBI" id="CHEBI:90516"/>
        <dbReference type="ChEBI" id="CHEBI:90517"/>
        <dbReference type="EC" id="3.1.1.89"/>
    </reaction>
</comment>
<evidence type="ECO:0000256" key="5">
    <source>
        <dbReference type="ARBA" id="ARBA00024741"/>
    </source>
</evidence>
<organism evidence="10 11">
    <name type="scientific">Sporothrix bragantina</name>
    <dbReference type="NCBI Taxonomy" id="671064"/>
    <lineage>
        <taxon>Eukaryota</taxon>
        <taxon>Fungi</taxon>
        <taxon>Dikarya</taxon>
        <taxon>Ascomycota</taxon>
        <taxon>Pezizomycotina</taxon>
        <taxon>Sordariomycetes</taxon>
        <taxon>Sordariomycetidae</taxon>
        <taxon>Ophiostomatales</taxon>
        <taxon>Ophiostomataceae</taxon>
        <taxon>Sporothrix</taxon>
    </lineage>
</organism>
<evidence type="ECO:0000259" key="9">
    <source>
        <dbReference type="Pfam" id="PF12697"/>
    </source>
</evidence>
<evidence type="ECO:0000256" key="4">
    <source>
        <dbReference type="ARBA" id="ARBA00022801"/>
    </source>
</evidence>
<dbReference type="PANTHER" id="PTHR14189">
    <property type="entry name" value="PROTEIN PHOSPHATASE METHYLESTERASE-1 RELATED"/>
    <property type="match status" value="1"/>
</dbReference>
<comment type="caution">
    <text evidence="10">The sequence shown here is derived from an EMBL/GenBank/DDBJ whole genome shotgun (WGS) entry which is preliminary data.</text>
</comment>
<dbReference type="EC" id="3.1.1.-" evidence="7"/>